<dbReference type="EMBL" id="PQIB02000004">
    <property type="protein sequence ID" value="RLN24292.1"/>
    <property type="molecule type" value="Genomic_DNA"/>
</dbReference>
<reference evidence="2" key="1">
    <citation type="journal article" date="2019" name="Nat. Commun.">
        <title>The genome of broomcorn millet.</title>
        <authorList>
            <person name="Zou C."/>
            <person name="Miki D."/>
            <person name="Li D."/>
            <person name="Tang Q."/>
            <person name="Xiao L."/>
            <person name="Rajput S."/>
            <person name="Deng P."/>
            <person name="Jia W."/>
            <person name="Huang R."/>
            <person name="Zhang M."/>
            <person name="Sun Y."/>
            <person name="Hu J."/>
            <person name="Fu X."/>
            <person name="Schnable P.S."/>
            <person name="Li F."/>
            <person name="Zhang H."/>
            <person name="Feng B."/>
            <person name="Zhu X."/>
            <person name="Liu R."/>
            <person name="Schnable J.C."/>
            <person name="Zhu J.-K."/>
            <person name="Zhang H."/>
        </authorList>
    </citation>
    <scope>NUCLEOTIDE SEQUENCE [LARGE SCALE GENOMIC DNA]</scope>
</reference>
<accession>A0A3L6SNS6</accession>
<evidence type="ECO:0000313" key="2">
    <source>
        <dbReference type="Proteomes" id="UP000275267"/>
    </source>
</evidence>
<organism evidence="1 2">
    <name type="scientific">Panicum miliaceum</name>
    <name type="common">Proso millet</name>
    <name type="synonym">Broomcorn millet</name>
    <dbReference type="NCBI Taxonomy" id="4540"/>
    <lineage>
        <taxon>Eukaryota</taxon>
        <taxon>Viridiplantae</taxon>
        <taxon>Streptophyta</taxon>
        <taxon>Embryophyta</taxon>
        <taxon>Tracheophyta</taxon>
        <taxon>Spermatophyta</taxon>
        <taxon>Magnoliopsida</taxon>
        <taxon>Liliopsida</taxon>
        <taxon>Poales</taxon>
        <taxon>Poaceae</taxon>
        <taxon>PACMAD clade</taxon>
        <taxon>Panicoideae</taxon>
        <taxon>Panicodae</taxon>
        <taxon>Paniceae</taxon>
        <taxon>Panicinae</taxon>
        <taxon>Panicum</taxon>
        <taxon>Panicum sect. Panicum</taxon>
    </lineage>
</organism>
<dbReference type="AlphaFoldDB" id="A0A3L6SNS6"/>
<comment type="caution">
    <text evidence="1">The sequence shown here is derived from an EMBL/GenBank/DDBJ whole genome shotgun (WGS) entry which is preliminary data.</text>
</comment>
<sequence length="113" mass="12640">MAFVIAEKLDVVRKMVSSACGVPLPVDMKDDSKMVIPFFDVPVFPEEGVEASAQLPFSFVSDAMNLVKLRRNVLTSRVILASWWMQQAVFAMLDNLYSTVKRDIDAMISASHQ</sequence>
<evidence type="ECO:0000313" key="1">
    <source>
        <dbReference type="EMBL" id="RLN24292.1"/>
    </source>
</evidence>
<keyword evidence="2" id="KW-1185">Reference proteome</keyword>
<dbReference type="Proteomes" id="UP000275267">
    <property type="component" value="Unassembled WGS sequence"/>
</dbReference>
<dbReference type="OrthoDB" id="696811at2759"/>
<protein>
    <submittedName>
        <fullName evidence="1">Uncharacterized protein</fullName>
    </submittedName>
</protein>
<proteinExistence type="predicted"/>
<gene>
    <name evidence="1" type="ORF">C2845_PM07G20300</name>
</gene>
<name>A0A3L6SNS6_PANMI</name>